<feature type="compositionally biased region" description="Basic and acidic residues" evidence="1">
    <location>
        <begin position="29"/>
        <end position="79"/>
    </location>
</feature>
<sequence>MSDNEGTEKVVNRTFVNGGGKDRRRAGKRLTDKTEVEKNTMKTEQRGKERMRAGKRLTDKTEKKNRVKTEQWKERTKRK</sequence>
<dbReference type="EMBL" id="WHUW01000006">
    <property type="protein sequence ID" value="KAF8444447.1"/>
    <property type="molecule type" value="Genomic_DNA"/>
</dbReference>
<evidence type="ECO:0000313" key="3">
    <source>
        <dbReference type="Proteomes" id="UP001194468"/>
    </source>
</evidence>
<comment type="caution">
    <text evidence="2">The sequence shown here is derived from an EMBL/GenBank/DDBJ whole genome shotgun (WGS) entry which is preliminary data.</text>
</comment>
<feature type="region of interest" description="Disordered" evidence="1">
    <location>
        <begin position="1"/>
        <end position="79"/>
    </location>
</feature>
<protein>
    <submittedName>
        <fullName evidence="2">Uncharacterized protein</fullName>
    </submittedName>
</protein>
<dbReference type="AlphaFoldDB" id="A0AAD4BZI2"/>
<evidence type="ECO:0000256" key="1">
    <source>
        <dbReference type="SAM" id="MobiDB-lite"/>
    </source>
</evidence>
<keyword evidence="3" id="KW-1185">Reference proteome</keyword>
<accession>A0AAD4BZI2</accession>
<name>A0AAD4BZI2_BOLED</name>
<evidence type="ECO:0000313" key="2">
    <source>
        <dbReference type="EMBL" id="KAF8444447.1"/>
    </source>
</evidence>
<gene>
    <name evidence="2" type="ORF">L210DRAFT_74140</name>
</gene>
<dbReference type="Proteomes" id="UP001194468">
    <property type="component" value="Unassembled WGS sequence"/>
</dbReference>
<reference evidence="2" key="1">
    <citation type="submission" date="2019-10" db="EMBL/GenBank/DDBJ databases">
        <authorList>
            <consortium name="DOE Joint Genome Institute"/>
            <person name="Kuo A."/>
            <person name="Miyauchi S."/>
            <person name="Kiss E."/>
            <person name="Drula E."/>
            <person name="Kohler A."/>
            <person name="Sanchez-Garcia M."/>
            <person name="Andreopoulos B."/>
            <person name="Barry K.W."/>
            <person name="Bonito G."/>
            <person name="Buee M."/>
            <person name="Carver A."/>
            <person name="Chen C."/>
            <person name="Cichocki N."/>
            <person name="Clum A."/>
            <person name="Culley D."/>
            <person name="Crous P.W."/>
            <person name="Fauchery L."/>
            <person name="Girlanda M."/>
            <person name="Hayes R."/>
            <person name="Keri Z."/>
            <person name="LaButti K."/>
            <person name="Lipzen A."/>
            <person name="Lombard V."/>
            <person name="Magnuson J."/>
            <person name="Maillard F."/>
            <person name="Morin E."/>
            <person name="Murat C."/>
            <person name="Nolan M."/>
            <person name="Ohm R."/>
            <person name="Pangilinan J."/>
            <person name="Pereira M."/>
            <person name="Perotto S."/>
            <person name="Peter M."/>
            <person name="Riley R."/>
            <person name="Sitrit Y."/>
            <person name="Stielow B."/>
            <person name="Szollosi G."/>
            <person name="Zifcakova L."/>
            <person name="Stursova M."/>
            <person name="Spatafora J.W."/>
            <person name="Tedersoo L."/>
            <person name="Vaario L.-M."/>
            <person name="Yamada A."/>
            <person name="Yan M."/>
            <person name="Wang P."/>
            <person name="Xu J."/>
            <person name="Bruns T."/>
            <person name="Baldrian P."/>
            <person name="Vilgalys R."/>
            <person name="Henrissat B."/>
            <person name="Grigoriev I.V."/>
            <person name="Hibbett D."/>
            <person name="Nagy L.G."/>
            <person name="Martin F.M."/>
        </authorList>
    </citation>
    <scope>NUCLEOTIDE SEQUENCE</scope>
    <source>
        <strain evidence="2">BED1</strain>
    </source>
</reference>
<feature type="compositionally biased region" description="Basic and acidic residues" evidence="1">
    <location>
        <begin position="1"/>
        <end position="11"/>
    </location>
</feature>
<proteinExistence type="predicted"/>
<organism evidence="2 3">
    <name type="scientific">Boletus edulis BED1</name>
    <dbReference type="NCBI Taxonomy" id="1328754"/>
    <lineage>
        <taxon>Eukaryota</taxon>
        <taxon>Fungi</taxon>
        <taxon>Dikarya</taxon>
        <taxon>Basidiomycota</taxon>
        <taxon>Agaricomycotina</taxon>
        <taxon>Agaricomycetes</taxon>
        <taxon>Agaricomycetidae</taxon>
        <taxon>Boletales</taxon>
        <taxon>Boletineae</taxon>
        <taxon>Boletaceae</taxon>
        <taxon>Boletoideae</taxon>
        <taxon>Boletus</taxon>
    </lineage>
</organism>
<reference evidence="2" key="2">
    <citation type="journal article" date="2020" name="Nat. Commun.">
        <title>Large-scale genome sequencing of mycorrhizal fungi provides insights into the early evolution of symbiotic traits.</title>
        <authorList>
            <person name="Miyauchi S."/>
            <person name="Kiss E."/>
            <person name="Kuo A."/>
            <person name="Drula E."/>
            <person name="Kohler A."/>
            <person name="Sanchez-Garcia M."/>
            <person name="Morin E."/>
            <person name="Andreopoulos B."/>
            <person name="Barry K.W."/>
            <person name="Bonito G."/>
            <person name="Buee M."/>
            <person name="Carver A."/>
            <person name="Chen C."/>
            <person name="Cichocki N."/>
            <person name="Clum A."/>
            <person name="Culley D."/>
            <person name="Crous P.W."/>
            <person name="Fauchery L."/>
            <person name="Girlanda M."/>
            <person name="Hayes R.D."/>
            <person name="Keri Z."/>
            <person name="LaButti K."/>
            <person name="Lipzen A."/>
            <person name="Lombard V."/>
            <person name="Magnuson J."/>
            <person name="Maillard F."/>
            <person name="Murat C."/>
            <person name="Nolan M."/>
            <person name="Ohm R.A."/>
            <person name="Pangilinan J."/>
            <person name="Pereira M.F."/>
            <person name="Perotto S."/>
            <person name="Peter M."/>
            <person name="Pfister S."/>
            <person name="Riley R."/>
            <person name="Sitrit Y."/>
            <person name="Stielow J.B."/>
            <person name="Szollosi G."/>
            <person name="Zifcakova L."/>
            <person name="Stursova M."/>
            <person name="Spatafora J.W."/>
            <person name="Tedersoo L."/>
            <person name="Vaario L.M."/>
            <person name="Yamada A."/>
            <person name="Yan M."/>
            <person name="Wang P."/>
            <person name="Xu J."/>
            <person name="Bruns T."/>
            <person name="Baldrian P."/>
            <person name="Vilgalys R."/>
            <person name="Dunand C."/>
            <person name="Henrissat B."/>
            <person name="Grigoriev I.V."/>
            <person name="Hibbett D."/>
            <person name="Nagy L.G."/>
            <person name="Martin F.M."/>
        </authorList>
    </citation>
    <scope>NUCLEOTIDE SEQUENCE</scope>
    <source>
        <strain evidence="2">BED1</strain>
    </source>
</reference>